<comment type="caution">
    <text evidence="2">The sequence shown here is derived from an EMBL/GenBank/DDBJ whole genome shotgun (WGS) entry which is preliminary data.</text>
</comment>
<feature type="compositionally biased region" description="Polar residues" evidence="1">
    <location>
        <begin position="225"/>
        <end position="237"/>
    </location>
</feature>
<gene>
    <name evidence="2" type="ORF">G2W53_008374</name>
</gene>
<keyword evidence="3" id="KW-1185">Reference proteome</keyword>
<evidence type="ECO:0000313" key="3">
    <source>
        <dbReference type="Proteomes" id="UP000634136"/>
    </source>
</evidence>
<organism evidence="2 3">
    <name type="scientific">Senna tora</name>
    <dbReference type="NCBI Taxonomy" id="362788"/>
    <lineage>
        <taxon>Eukaryota</taxon>
        <taxon>Viridiplantae</taxon>
        <taxon>Streptophyta</taxon>
        <taxon>Embryophyta</taxon>
        <taxon>Tracheophyta</taxon>
        <taxon>Spermatophyta</taxon>
        <taxon>Magnoliopsida</taxon>
        <taxon>eudicotyledons</taxon>
        <taxon>Gunneridae</taxon>
        <taxon>Pentapetalae</taxon>
        <taxon>rosids</taxon>
        <taxon>fabids</taxon>
        <taxon>Fabales</taxon>
        <taxon>Fabaceae</taxon>
        <taxon>Caesalpinioideae</taxon>
        <taxon>Cassia clade</taxon>
        <taxon>Senna</taxon>
    </lineage>
</organism>
<dbReference type="AlphaFoldDB" id="A0A834X8K2"/>
<reference evidence="2" key="1">
    <citation type="submission" date="2020-09" db="EMBL/GenBank/DDBJ databases">
        <title>Genome-Enabled Discovery of Anthraquinone Biosynthesis in Senna tora.</title>
        <authorList>
            <person name="Kang S.-H."/>
            <person name="Pandey R.P."/>
            <person name="Lee C.-M."/>
            <person name="Sim J.-S."/>
            <person name="Jeong J.-T."/>
            <person name="Choi B.-S."/>
            <person name="Jung M."/>
            <person name="Ginzburg D."/>
            <person name="Zhao K."/>
            <person name="Won S.Y."/>
            <person name="Oh T.-J."/>
            <person name="Yu Y."/>
            <person name="Kim N.-H."/>
            <person name="Lee O.R."/>
            <person name="Lee T.-H."/>
            <person name="Bashyal P."/>
            <person name="Kim T.-S."/>
            <person name="Lee W.-H."/>
            <person name="Kawkins C."/>
            <person name="Kim C.-K."/>
            <person name="Kim J.S."/>
            <person name="Ahn B.O."/>
            <person name="Rhee S.Y."/>
            <person name="Sohng J.K."/>
        </authorList>
    </citation>
    <scope>NUCLEOTIDE SEQUENCE</scope>
    <source>
        <tissue evidence="2">Leaf</tissue>
    </source>
</reference>
<accession>A0A834X8K2</accession>
<proteinExistence type="predicted"/>
<dbReference type="Proteomes" id="UP000634136">
    <property type="component" value="Unassembled WGS sequence"/>
</dbReference>
<feature type="region of interest" description="Disordered" evidence="1">
    <location>
        <begin position="220"/>
        <end position="248"/>
    </location>
</feature>
<sequence>MKPPITKGQKSTNREHSFRNYPTKEVKLFHTESLKIGTGEDDSAFLFLLNPMEKLNRGVRGVANSSGDSGGGRHHSLFGITIGRCSVSNEAKRIGIRIRVRVRVKRLEEVSVGRRRGRRRGSVGGEERSCTSGIRAKKKKLVVTWCALLRIAIPEIYNNSVSDSNSNSETLIPGLPNEIAELCLVHLPYPYHALARSVLSSWNRAITMGSSKPVESMPWLGVHAKTNSPQEDVNSAKSDVFDSDSPTR</sequence>
<protein>
    <submittedName>
        <fullName evidence="2">F-box protein AFR</fullName>
    </submittedName>
</protein>
<evidence type="ECO:0000313" key="2">
    <source>
        <dbReference type="EMBL" id="KAF7839892.1"/>
    </source>
</evidence>
<dbReference type="EMBL" id="JAAIUW010000003">
    <property type="protein sequence ID" value="KAF7839892.1"/>
    <property type="molecule type" value="Genomic_DNA"/>
</dbReference>
<name>A0A834X8K2_9FABA</name>
<evidence type="ECO:0000256" key="1">
    <source>
        <dbReference type="SAM" id="MobiDB-lite"/>
    </source>
</evidence>